<feature type="region of interest" description="Disordered" evidence="6">
    <location>
        <begin position="1"/>
        <end position="47"/>
    </location>
</feature>
<dbReference type="Pfam" id="PF06859">
    <property type="entry name" value="Bin3"/>
    <property type="match status" value="1"/>
</dbReference>
<reference evidence="7" key="2">
    <citation type="submission" date="2020-05" db="UniProtKB">
        <authorList>
            <consortium name="EnsemblMetazoa"/>
        </authorList>
    </citation>
    <scope>IDENTIFICATION</scope>
    <source>
        <strain evidence="7">LVP_AGWG</strain>
    </source>
</reference>
<dbReference type="InterPro" id="IPR029063">
    <property type="entry name" value="SAM-dependent_MTases_sf"/>
</dbReference>
<evidence type="ECO:0000256" key="4">
    <source>
        <dbReference type="ARBA" id="ARBA00022691"/>
    </source>
</evidence>
<dbReference type="PANTHER" id="PTHR12315">
    <property type="entry name" value="BICOID-INTERACTING PROTEIN RELATED"/>
    <property type="match status" value="1"/>
</dbReference>
<dbReference type="InParanoid" id="A0A1S4FEK6"/>
<dbReference type="VEuPathDB" id="VectorBase:AAEL006787"/>
<sequence>MDNPDNTVKPEHQEKDQSLRENVPHNAAQTATKKRPRSENDCPTEGAAKPRKIFKYGNYDRYYGYRNINETPKEDVRLQAFIAQKEMITGKQLLDIGCNNGSLTLLIAKHCHPARAVGIDIDGDLIGSARRHQTNMLKLCTENPDTFKALKHVEFRTVNYVYQDESLLASEKAQFDVILCLSVTKWIHLNFGDSAVKLTFKRVYRQLNEGGVFILEAQPWSSYKKKKKLTTAIFEQFKRITFRPDEFNRYLLGDEIGFREMFELKVADHTMKGFRRPIYAFRK</sequence>
<dbReference type="Gene3D" id="3.40.50.150">
    <property type="entry name" value="Vaccinia Virus protein VP39"/>
    <property type="match status" value="1"/>
</dbReference>
<dbReference type="GO" id="GO:0040031">
    <property type="term" value="P:snRNA modification"/>
    <property type="evidence" value="ECO:0007669"/>
    <property type="project" value="TreeGrafter"/>
</dbReference>
<dbReference type="PROSITE" id="PS51515">
    <property type="entry name" value="BIN3_SAM"/>
    <property type="match status" value="1"/>
</dbReference>
<dbReference type="CDD" id="cd02440">
    <property type="entry name" value="AdoMet_MTases"/>
    <property type="match status" value="1"/>
</dbReference>
<dbReference type="FunFam" id="3.40.50.150:FF:000083">
    <property type="entry name" value="7SK snRNA methylphosphate capping enzyme"/>
    <property type="match status" value="1"/>
</dbReference>
<dbReference type="Proteomes" id="UP000008820">
    <property type="component" value="Chromosome 3"/>
</dbReference>
<reference evidence="7 8" key="1">
    <citation type="submission" date="2017-06" db="EMBL/GenBank/DDBJ databases">
        <title>Aedes aegypti genome working group (AGWG) sequencing and assembly.</title>
        <authorList>
            <consortium name="Aedes aegypti Genome Working Group (AGWG)"/>
            <person name="Matthews B.J."/>
        </authorList>
    </citation>
    <scope>NUCLEOTIDE SEQUENCE [LARGE SCALE GENOMIC DNA]</scope>
    <source>
        <strain evidence="7 8">LVP_AGWG</strain>
    </source>
</reference>
<keyword evidence="2 5" id="KW-0489">Methyltransferase</keyword>
<dbReference type="OrthoDB" id="10017101at2759"/>
<keyword evidence="8" id="KW-1185">Reference proteome</keyword>
<dbReference type="GO" id="GO:0017069">
    <property type="term" value="F:snRNA binding"/>
    <property type="evidence" value="ECO:0007669"/>
    <property type="project" value="TreeGrafter"/>
</dbReference>
<dbReference type="EC" id="2.1.1.-" evidence="5"/>
<dbReference type="InterPro" id="IPR039772">
    <property type="entry name" value="Bin3-like"/>
</dbReference>
<feature type="compositionally biased region" description="Basic and acidic residues" evidence="6">
    <location>
        <begin position="8"/>
        <end position="23"/>
    </location>
</feature>
<name>A0A1S4FEK6_AEDAE</name>
<keyword evidence="3 5" id="KW-0808">Transferase</keyword>
<dbReference type="FunCoup" id="A0A1S4FEK6">
    <property type="interactions" value="259"/>
</dbReference>
<evidence type="ECO:0000256" key="6">
    <source>
        <dbReference type="SAM" id="MobiDB-lite"/>
    </source>
</evidence>
<keyword evidence="4 5" id="KW-0949">S-adenosyl-L-methionine</keyword>
<evidence type="ECO:0000256" key="5">
    <source>
        <dbReference type="RuleBase" id="RU367087"/>
    </source>
</evidence>
<dbReference type="EnsemblMetazoa" id="AAEL006787-RA">
    <property type="protein sequence ID" value="AAEL006787-PA"/>
    <property type="gene ID" value="AAEL006787"/>
</dbReference>
<dbReference type="GO" id="GO:0008171">
    <property type="term" value="F:O-methyltransferase activity"/>
    <property type="evidence" value="ECO:0007669"/>
    <property type="project" value="UniProtKB-UniRule"/>
</dbReference>
<accession>A0A1S4FEK6</accession>
<organism evidence="7 8">
    <name type="scientific">Aedes aegypti</name>
    <name type="common">Yellowfever mosquito</name>
    <name type="synonym">Culex aegypti</name>
    <dbReference type="NCBI Taxonomy" id="7159"/>
    <lineage>
        <taxon>Eukaryota</taxon>
        <taxon>Metazoa</taxon>
        <taxon>Ecdysozoa</taxon>
        <taxon>Arthropoda</taxon>
        <taxon>Hexapoda</taxon>
        <taxon>Insecta</taxon>
        <taxon>Pterygota</taxon>
        <taxon>Neoptera</taxon>
        <taxon>Endopterygota</taxon>
        <taxon>Diptera</taxon>
        <taxon>Nematocera</taxon>
        <taxon>Culicoidea</taxon>
        <taxon>Culicidae</taxon>
        <taxon>Culicinae</taxon>
        <taxon>Aedini</taxon>
        <taxon>Aedes</taxon>
        <taxon>Stegomyia</taxon>
    </lineage>
</organism>
<dbReference type="SUPFAM" id="SSF53335">
    <property type="entry name" value="S-adenosyl-L-methionine-dependent methyltransferases"/>
    <property type="match status" value="1"/>
</dbReference>
<dbReference type="GO" id="GO:0008173">
    <property type="term" value="F:RNA methyltransferase activity"/>
    <property type="evidence" value="ECO:0007669"/>
    <property type="project" value="UniProtKB-UniRule"/>
</dbReference>
<proteinExistence type="inferred from homology"/>
<dbReference type="InterPro" id="IPR024160">
    <property type="entry name" value="BIN3_SAM-bd_dom"/>
</dbReference>
<evidence type="ECO:0000313" key="8">
    <source>
        <dbReference type="Proteomes" id="UP000008820"/>
    </source>
</evidence>
<dbReference type="GO" id="GO:0032259">
    <property type="term" value="P:methylation"/>
    <property type="evidence" value="ECO:0007669"/>
    <property type="project" value="UniProtKB-KW"/>
</dbReference>
<comment type="similarity">
    <text evidence="1 5">Belongs to the methyltransferase superfamily.</text>
</comment>
<evidence type="ECO:0000256" key="3">
    <source>
        <dbReference type="ARBA" id="ARBA00022679"/>
    </source>
</evidence>
<evidence type="ECO:0000313" key="7">
    <source>
        <dbReference type="EnsemblMetazoa" id="AAEL006787-PA"/>
    </source>
</evidence>
<gene>
    <name evidence="7" type="primary">5579944</name>
</gene>
<dbReference type="PANTHER" id="PTHR12315:SF0">
    <property type="entry name" value="7SK SNRNA METHYLPHOSPHATE CAPPING ENZYME"/>
    <property type="match status" value="1"/>
</dbReference>
<dbReference type="AlphaFoldDB" id="A0A1S4FEK6"/>
<dbReference type="InterPro" id="IPR010675">
    <property type="entry name" value="Bin3_C"/>
</dbReference>
<evidence type="ECO:0000256" key="1">
    <source>
        <dbReference type="ARBA" id="ARBA00008361"/>
    </source>
</evidence>
<evidence type="ECO:0000256" key="2">
    <source>
        <dbReference type="ARBA" id="ARBA00022603"/>
    </source>
</evidence>
<protein>
    <recommendedName>
        <fullName evidence="5">RNA methyltransferase</fullName>
        <ecNumber evidence="5">2.1.1.-</ecNumber>
    </recommendedName>
</protein>